<keyword evidence="5" id="KW-1185">Reference proteome</keyword>
<comment type="caution">
    <text evidence="4">The sequence shown here is derived from an EMBL/GenBank/DDBJ whole genome shotgun (WGS) entry which is preliminary data.</text>
</comment>
<dbReference type="InterPro" id="IPR036663">
    <property type="entry name" value="Fumarylacetoacetase_C_sf"/>
</dbReference>
<evidence type="ECO:0000256" key="1">
    <source>
        <dbReference type="ARBA" id="ARBA00010211"/>
    </source>
</evidence>
<dbReference type="PANTHER" id="PTHR42796:SF4">
    <property type="entry name" value="FUMARYLACETOACETATE HYDROLASE DOMAIN-CONTAINING PROTEIN 2A"/>
    <property type="match status" value="1"/>
</dbReference>
<proteinExistence type="inferred from homology"/>
<evidence type="ECO:0000313" key="5">
    <source>
        <dbReference type="Proteomes" id="UP000658980"/>
    </source>
</evidence>
<keyword evidence="4" id="KW-0378">Hydrolase</keyword>
<dbReference type="InterPro" id="IPR011234">
    <property type="entry name" value="Fumarylacetoacetase-like_C"/>
</dbReference>
<dbReference type="PANTHER" id="PTHR42796">
    <property type="entry name" value="FUMARYLACETOACETATE HYDROLASE DOMAIN-CONTAINING PROTEIN 2A-RELATED"/>
    <property type="match status" value="1"/>
</dbReference>
<evidence type="ECO:0000256" key="2">
    <source>
        <dbReference type="ARBA" id="ARBA00022723"/>
    </source>
</evidence>
<evidence type="ECO:0000313" key="4">
    <source>
        <dbReference type="EMBL" id="MBD8014461.1"/>
    </source>
</evidence>
<feature type="domain" description="Fumarylacetoacetase-like C-terminal" evidence="3">
    <location>
        <begin position="90"/>
        <end position="288"/>
    </location>
</feature>
<keyword evidence="2" id="KW-0479">Metal-binding</keyword>
<dbReference type="Gene3D" id="3.90.850.10">
    <property type="entry name" value="Fumarylacetoacetase-like, C-terminal domain"/>
    <property type="match status" value="1"/>
</dbReference>
<dbReference type="InterPro" id="IPR051121">
    <property type="entry name" value="FAH"/>
</dbReference>
<sequence>MRLATIRQENQESAALVLESGVVPLKRLNEIFNQRWATDLYGLIESNQLDALNHWYRDEFQQKIKEEAFKELIIPFDQVTYAPLYRHPRKIWGIGLNYVEHAADLHEVSPNTEPASFMKPDTAIIGSGDTIQVPMQSERTTAESELGIIIGKTCKDVSEEDALDVVAGYTTIIDMTAEDILQKNPRYLTRAKSFDTFFSFGPQLVTQDEVDDVLELKVATIINGSVHRENTVSNMTFQPQFLISFHSKVMTLLPGDIISTGTPGAVVIRQGDIVSCRIDGFEQLDNPVEDLKEAGK</sequence>
<name>A0ABR8WBQ1_9BACL</name>
<comment type="similarity">
    <text evidence="1">Belongs to the FAH family.</text>
</comment>
<evidence type="ECO:0000259" key="3">
    <source>
        <dbReference type="Pfam" id="PF01557"/>
    </source>
</evidence>
<accession>A0ABR8WBQ1</accession>
<dbReference type="Pfam" id="PF01557">
    <property type="entry name" value="FAA_hydrolase"/>
    <property type="match status" value="1"/>
</dbReference>
<gene>
    <name evidence="4" type="ORF">H9630_06475</name>
</gene>
<dbReference type="GO" id="GO:0016787">
    <property type="term" value="F:hydrolase activity"/>
    <property type="evidence" value="ECO:0007669"/>
    <property type="project" value="UniProtKB-KW"/>
</dbReference>
<reference evidence="4 5" key="1">
    <citation type="submission" date="2020-08" db="EMBL/GenBank/DDBJ databases">
        <title>A Genomic Blueprint of the Chicken Gut Microbiome.</title>
        <authorList>
            <person name="Gilroy R."/>
            <person name="Ravi A."/>
            <person name="Getino M."/>
            <person name="Pursley I."/>
            <person name="Horton D.L."/>
            <person name="Alikhan N.-F."/>
            <person name="Baker D."/>
            <person name="Gharbi K."/>
            <person name="Hall N."/>
            <person name="Watson M."/>
            <person name="Adriaenssens E.M."/>
            <person name="Foster-Nyarko E."/>
            <person name="Jarju S."/>
            <person name="Secka A."/>
            <person name="Antonio M."/>
            <person name="Oren A."/>
            <person name="Chaudhuri R."/>
            <person name="La Ragione R.M."/>
            <person name="Hildebrand F."/>
            <person name="Pallen M.J."/>
        </authorList>
    </citation>
    <scope>NUCLEOTIDE SEQUENCE [LARGE SCALE GENOMIC DNA]</scope>
    <source>
        <strain evidence="4 5">Sa1BUA13</strain>
    </source>
</reference>
<dbReference type="RefSeq" id="WP_191714692.1">
    <property type="nucleotide sequence ID" value="NZ_JACSPU010000002.1"/>
</dbReference>
<organism evidence="4 5">
    <name type="scientific">Planococcus wigleyi</name>
    <dbReference type="NCBI Taxonomy" id="2762216"/>
    <lineage>
        <taxon>Bacteria</taxon>
        <taxon>Bacillati</taxon>
        <taxon>Bacillota</taxon>
        <taxon>Bacilli</taxon>
        <taxon>Bacillales</taxon>
        <taxon>Caryophanaceae</taxon>
        <taxon>Planococcus</taxon>
    </lineage>
</organism>
<dbReference type="SUPFAM" id="SSF56529">
    <property type="entry name" value="FAH"/>
    <property type="match status" value="1"/>
</dbReference>
<dbReference type="Proteomes" id="UP000658980">
    <property type="component" value="Unassembled WGS sequence"/>
</dbReference>
<protein>
    <submittedName>
        <fullName evidence="4">Fumarylacetoacetate hydrolase family protein</fullName>
    </submittedName>
</protein>
<dbReference type="EMBL" id="JACSPU010000002">
    <property type="protein sequence ID" value="MBD8014461.1"/>
    <property type="molecule type" value="Genomic_DNA"/>
</dbReference>